<proteinExistence type="predicted"/>
<organism evidence="1 2">
    <name type="scientific">Clostridium bovifaecis</name>
    <dbReference type="NCBI Taxonomy" id="2184719"/>
    <lineage>
        <taxon>Bacteria</taxon>
        <taxon>Bacillati</taxon>
        <taxon>Bacillota</taxon>
        <taxon>Clostridia</taxon>
        <taxon>Eubacteriales</taxon>
        <taxon>Clostridiaceae</taxon>
        <taxon>Clostridium</taxon>
    </lineage>
</organism>
<evidence type="ECO:0000313" key="1">
    <source>
        <dbReference type="EMBL" id="QGU95385.1"/>
    </source>
</evidence>
<keyword evidence="2" id="KW-1185">Reference proteome</keyword>
<accession>A0A6I6FC50</accession>
<evidence type="ECO:0000313" key="2">
    <source>
        <dbReference type="Proteomes" id="UP000422764"/>
    </source>
</evidence>
<name>A0A6I6FC50_9CLOT</name>
<reference evidence="1 2" key="1">
    <citation type="submission" date="2019-12" db="EMBL/GenBank/DDBJ databases">
        <title>Genome sequenceing of Clostridium bovifaecis.</title>
        <authorList>
            <person name="Yao Y."/>
        </authorList>
    </citation>
    <scope>NUCLEOTIDE SEQUENCE [LARGE SCALE GENOMIC DNA]</scope>
    <source>
        <strain evidence="1 2">BXX</strain>
    </source>
</reference>
<dbReference type="EMBL" id="CP046522">
    <property type="protein sequence ID" value="QGU95385.1"/>
    <property type="molecule type" value="Genomic_DNA"/>
</dbReference>
<dbReference type="AlphaFoldDB" id="A0A6I6FC50"/>
<sequence length="63" mass="7191">MFTERYQPVITLNEILRLNPTGEKVSAKVLIIGRISQMVENQLRMAGLTTYRITSSEDVYKAC</sequence>
<dbReference type="Proteomes" id="UP000422764">
    <property type="component" value="Chromosome"/>
</dbReference>
<protein>
    <submittedName>
        <fullName evidence="1">Uncharacterized protein</fullName>
    </submittedName>
</protein>
<gene>
    <name evidence="1" type="ORF">GOM49_10045</name>
</gene>